<proteinExistence type="predicted"/>
<dbReference type="Pfam" id="PF13450">
    <property type="entry name" value="NAD_binding_8"/>
    <property type="match status" value="1"/>
</dbReference>
<feature type="region of interest" description="Disordered" evidence="1">
    <location>
        <begin position="662"/>
        <end position="692"/>
    </location>
</feature>
<name>A0A9K3PAT0_9STRA</name>
<feature type="chain" id="PRO_5039882992" evidence="2">
    <location>
        <begin position="17"/>
        <end position="875"/>
    </location>
</feature>
<feature type="domain" description="Vint" evidence="3">
    <location>
        <begin position="702"/>
        <end position="835"/>
    </location>
</feature>
<dbReference type="PROSITE" id="PS50817">
    <property type="entry name" value="INTEIN_N_TER"/>
    <property type="match status" value="1"/>
</dbReference>
<evidence type="ECO:0000256" key="1">
    <source>
        <dbReference type="SAM" id="MobiDB-lite"/>
    </source>
</evidence>
<dbReference type="EMBL" id="JAGRRH010000114">
    <property type="protein sequence ID" value="KAG7336634.1"/>
    <property type="molecule type" value="Genomic_DNA"/>
</dbReference>
<dbReference type="GO" id="GO:0016539">
    <property type="term" value="P:intein-mediated protein splicing"/>
    <property type="evidence" value="ECO:0007669"/>
    <property type="project" value="InterPro"/>
</dbReference>
<reference evidence="5" key="2">
    <citation type="submission" date="2021-04" db="EMBL/GenBank/DDBJ databases">
        <authorList>
            <person name="Podell S."/>
        </authorList>
    </citation>
    <scope>NUCLEOTIDE SEQUENCE</scope>
    <source>
        <strain evidence="5">Hildebrandi</strain>
    </source>
</reference>
<keyword evidence="2" id="KW-0732">Signal</keyword>
<evidence type="ECO:0000259" key="3">
    <source>
        <dbReference type="Pfam" id="PF14623"/>
    </source>
</evidence>
<reference evidence="5" key="1">
    <citation type="journal article" date="2021" name="Sci. Rep.">
        <title>Diploid genomic architecture of Nitzschia inconspicua, an elite biomass production diatom.</title>
        <authorList>
            <person name="Oliver A."/>
            <person name="Podell S."/>
            <person name="Pinowska A."/>
            <person name="Traller J.C."/>
            <person name="Smith S.R."/>
            <person name="McClure R."/>
            <person name="Beliaev A."/>
            <person name="Bohutskyi P."/>
            <person name="Hill E.A."/>
            <person name="Rabines A."/>
            <person name="Zheng H."/>
            <person name="Allen L.Z."/>
            <person name="Kuo A."/>
            <person name="Grigoriev I.V."/>
            <person name="Allen A.E."/>
            <person name="Hazlebeck D."/>
            <person name="Allen E.E."/>
        </authorList>
    </citation>
    <scope>NUCLEOTIDE SEQUENCE</scope>
    <source>
        <strain evidence="5">Hildebrandi</strain>
    </source>
</reference>
<dbReference type="InterPro" id="IPR006141">
    <property type="entry name" value="Intein_N"/>
</dbReference>
<organism evidence="5 6">
    <name type="scientific">Nitzschia inconspicua</name>
    <dbReference type="NCBI Taxonomy" id="303405"/>
    <lineage>
        <taxon>Eukaryota</taxon>
        <taxon>Sar</taxon>
        <taxon>Stramenopiles</taxon>
        <taxon>Ochrophyta</taxon>
        <taxon>Bacillariophyta</taxon>
        <taxon>Bacillariophyceae</taxon>
        <taxon>Bacillariophycidae</taxon>
        <taxon>Bacillariales</taxon>
        <taxon>Bacillariaceae</taxon>
        <taxon>Nitzschia</taxon>
    </lineage>
</organism>
<evidence type="ECO:0000256" key="2">
    <source>
        <dbReference type="SAM" id="SignalP"/>
    </source>
</evidence>
<feature type="compositionally biased region" description="Gly residues" evidence="1">
    <location>
        <begin position="675"/>
        <end position="691"/>
    </location>
</feature>
<accession>A0A9K3PAT0</accession>
<dbReference type="CDD" id="cd00081">
    <property type="entry name" value="Hint"/>
    <property type="match status" value="1"/>
</dbReference>
<keyword evidence="6" id="KW-1185">Reference proteome</keyword>
<feature type="signal peptide" evidence="2">
    <location>
        <begin position="1"/>
        <end position="16"/>
    </location>
</feature>
<dbReference type="EMBL" id="JAGRRH010000027">
    <property type="protein sequence ID" value="KAG7340588.1"/>
    <property type="molecule type" value="Genomic_DNA"/>
</dbReference>
<sequence length="875" mass="95402">MKFFLSLPFLFAVASATTTKKCPLRPVDETAAISLNLPISVLSHGLKDLPIEFHGVHPMVVRKPIAFGQMPKITVQRYSGNQPPVIEFDEEKELVTIKNSACSAGGSSGGSSSDAPSCHSRPSTLFSTLMMAGSAVAALNDNTRPAAALLASAAAPGFMGAVQAHEDECTPVVQVVVEAPAAYRGVLETCLDEVNDPAICPNPFPTFPTCDDTEPSCKIAVVGAGTGGLYTALRMVDEGMVEASDVCIFEMTERVGGRLLSLRGLGPEDDLTVDVGGYRTWPRFTPTAHALITEYLGIPMDCYDDSDPCEVYNIVDDDGRKAGFATFAEVMMERLTDNGACFYPYHELVAIEKRTATAAELEVAIQRQFVPPIASENMVTDLMFANGVTATATWTTILNIPQRPLLNVVRNSNFDAKDMLDSNTLDALHSVQPVVAQKLYLYYPRGHVWWRKLGIISGDFEWEGDARNMLLAGRYHDGPVYCDDEDDPDTCHGFLLAVYTNDLSGNKAQFFSRYQREREEPVTIFTNNDLEGAELLRHAHRRLEDFHKLYNTNGNYTGFAATQAFNGVEPPPYAYLSTWNNAIPWAGGAWHAWTELSNIETAKQPFVDHNLFVVNEAYSLLQGWAEGAVKLADEILEDHFGIARPWDFPVVDINQLVRQTNSEECVEGAPSTESSGGGGSSGSGSSGGAGSSSGTAEDAILCFHGDSLIEMADGSLKKIREVKTGDFVTTGTDGRGTGAGLVTEALKHSVEKEVPVAVVSTPLGDLVGTPDHPILSKKSGEWMEISELNVELGVYLETRYIDAFYNLEIDGNILDEQRASHSYVVNGIMASGLGDHKELNRRFPRQKHFQSKDKRHLVEINSLGYEAMMYKARNG</sequence>
<dbReference type="OrthoDB" id="41654at2759"/>
<dbReference type="InterPro" id="IPR039510">
    <property type="entry name" value="Vint_dom"/>
</dbReference>
<dbReference type="Proteomes" id="UP000693970">
    <property type="component" value="Unassembled WGS sequence"/>
</dbReference>
<gene>
    <name evidence="5" type="ORF">IV203_024131</name>
    <name evidence="4" type="ORF">IV203_024568</name>
</gene>
<dbReference type="Pfam" id="PF14623">
    <property type="entry name" value="Vint"/>
    <property type="match status" value="1"/>
</dbReference>
<evidence type="ECO:0000313" key="4">
    <source>
        <dbReference type="EMBL" id="KAG7336634.1"/>
    </source>
</evidence>
<dbReference type="AlphaFoldDB" id="A0A9K3PAT0"/>
<evidence type="ECO:0000313" key="5">
    <source>
        <dbReference type="EMBL" id="KAG7340588.1"/>
    </source>
</evidence>
<comment type="caution">
    <text evidence="5">The sequence shown here is derived from an EMBL/GenBank/DDBJ whole genome shotgun (WGS) entry which is preliminary data.</text>
</comment>
<protein>
    <submittedName>
        <fullName evidence="5">Hint-domain containing protein</fullName>
    </submittedName>
</protein>
<evidence type="ECO:0000313" key="6">
    <source>
        <dbReference type="Proteomes" id="UP000693970"/>
    </source>
</evidence>